<protein>
    <submittedName>
        <fullName evidence="2">Helix-turn-helix domain-containing protein</fullName>
    </submittedName>
</protein>
<dbReference type="InterPro" id="IPR000792">
    <property type="entry name" value="Tscrpt_reg_LuxR_C"/>
</dbReference>
<keyword evidence="3" id="KW-1185">Reference proteome</keyword>
<dbReference type="SUPFAM" id="SSF46785">
    <property type="entry name" value="Winged helix' DNA-binding domain"/>
    <property type="match status" value="1"/>
</dbReference>
<dbReference type="Proteomes" id="UP001589890">
    <property type="component" value="Unassembled WGS sequence"/>
</dbReference>
<comment type="caution">
    <text evidence="2">The sequence shown here is derived from an EMBL/GenBank/DDBJ whole genome shotgun (WGS) entry which is preliminary data.</text>
</comment>
<dbReference type="EMBL" id="JBHLTC010000041">
    <property type="protein sequence ID" value="MFC0629044.1"/>
    <property type="molecule type" value="Genomic_DNA"/>
</dbReference>
<dbReference type="InterPro" id="IPR036390">
    <property type="entry name" value="WH_DNA-bd_sf"/>
</dbReference>
<evidence type="ECO:0000313" key="2">
    <source>
        <dbReference type="EMBL" id="MFC0629044.1"/>
    </source>
</evidence>
<reference evidence="2 3" key="1">
    <citation type="submission" date="2024-09" db="EMBL/GenBank/DDBJ databases">
        <authorList>
            <person name="Sun Q."/>
            <person name="Mori K."/>
        </authorList>
    </citation>
    <scope>NUCLEOTIDE SEQUENCE [LARGE SCALE GENOMIC DNA]</scope>
    <source>
        <strain evidence="2 3">CGMCC 1.15906</strain>
    </source>
</reference>
<dbReference type="Pfam" id="PF01978">
    <property type="entry name" value="TrmB"/>
    <property type="match status" value="1"/>
</dbReference>
<dbReference type="PROSITE" id="PS50043">
    <property type="entry name" value="HTH_LUXR_2"/>
    <property type="match status" value="1"/>
</dbReference>
<sequence>MSHLLEPVGLSQADSEIYLRLLGQGASTAADLSEQTRVPVARLRRSLQRLTEAGLVNRIVGSPPRYVPTPPEVAVDALVLHRQQTLDELRARARDLALHLHNEPTRPAELVELIEGHDALFSTLTRLELGARDEVVMIDAPPYINSSVDLNEREIKALERGVAYRCIYHAPILTQSDRIYHLAKYLAAGEKARVLPEIRMKMMIADRRRALIPLSFQGAQQSTHLLVHPSPLLDALIMCFESLWERATPMSSEGAVLTTPERIDDRDRAILRLLAAGQKDASIGRAIGVTQRTVVRRIAELMRTLDADTRFQAGVQAARRGWL</sequence>
<dbReference type="InterPro" id="IPR002831">
    <property type="entry name" value="Tscrpt_reg_TrmB_N"/>
</dbReference>
<gene>
    <name evidence="2" type="ORF">ACFFGN_33580</name>
</gene>
<accession>A0ABV6QWL6</accession>
<evidence type="ECO:0000259" key="1">
    <source>
        <dbReference type="PROSITE" id="PS50043"/>
    </source>
</evidence>
<dbReference type="Gene3D" id="1.10.10.10">
    <property type="entry name" value="Winged helix-like DNA-binding domain superfamily/Winged helix DNA-binding domain"/>
    <property type="match status" value="2"/>
</dbReference>
<feature type="domain" description="HTH luxR-type" evidence="1">
    <location>
        <begin position="256"/>
        <end position="321"/>
    </location>
</feature>
<dbReference type="PANTHER" id="PTHR34293:SF1">
    <property type="entry name" value="HTH-TYPE TRANSCRIPTIONAL REGULATOR TRMBL2"/>
    <property type="match status" value="1"/>
</dbReference>
<dbReference type="InterPro" id="IPR051797">
    <property type="entry name" value="TrmB-like"/>
</dbReference>
<name>A0ABV6QWL6_9ACTN</name>
<dbReference type="SUPFAM" id="SSF46894">
    <property type="entry name" value="C-terminal effector domain of the bipartite response regulators"/>
    <property type="match status" value="1"/>
</dbReference>
<dbReference type="InterPro" id="IPR016032">
    <property type="entry name" value="Sig_transdc_resp-reg_C-effctor"/>
</dbReference>
<dbReference type="SMART" id="SM00421">
    <property type="entry name" value="HTH_LUXR"/>
    <property type="match status" value="1"/>
</dbReference>
<dbReference type="RefSeq" id="WP_380056437.1">
    <property type="nucleotide sequence ID" value="NZ_JBHLTC010000041.1"/>
</dbReference>
<dbReference type="PANTHER" id="PTHR34293">
    <property type="entry name" value="HTH-TYPE TRANSCRIPTIONAL REGULATOR TRMBL2"/>
    <property type="match status" value="1"/>
</dbReference>
<proteinExistence type="predicted"/>
<organism evidence="2 3">
    <name type="scientific">Kribbella deserti</name>
    <dbReference type="NCBI Taxonomy" id="1926257"/>
    <lineage>
        <taxon>Bacteria</taxon>
        <taxon>Bacillati</taxon>
        <taxon>Actinomycetota</taxon>
        <taxon>Actinomycetes</taxon>
        <taxon>Propionibacteriales</taxon>
        <taxon>Kribbellaceae</taxon>
        <taxon>Kribbella</taxon>
    </lineage>
</organism>
<dbReference type="InterPro" id="IPR036388">
    <property type="entry name" value="WH-like_DNA-bd_sf"/>
</dbReference>
<evidence type="ECO:0000313" key="3">
    <source>
        <dbReference type="Proteomes" id="UP001589890"/>
    </source>
</evidence>